<dbReference type="Proteomes" id="UP000029857">
    <property type="component" value="Unassembled WGS sequence"/>
</dbReference>
<evidence type="ECO:0000256" key="2">
    <source>
        <dbReference type="ARBA" id="ARBA00008486"/>
    </source>
</evidence>
<dbReference type="SUPFAM" id="SSF81901">
    <property type="entry name" value="HCP-like"/>
    <property type="match status" value="1"/>
</dbReference>
<dbReference type="Gene3D" id="1.25.40.10">
    <property type="entry name" value="Tetratricopeptide repeat domain"/>
    <property type="match status" value="1"/>
</dbReference>
<keyword evidence="8" id="KW-0046">Antibiotic resistance</keyword>
<name>A0A4U8UDI3_9HELI</name>
<evidence type="ECO:0000256" key="1">
    <source>
        <dbReference type="ARBA" id="ARBA00001526"/>
    </source>
</evidence>
<comment type="similarity">
    <text evidence="2 9">Belongs to the hcp beta-lactamase family.</text>
</comment>
<evidence type="ECO:0000313" key="11">
    <source>
        <dbReference type="Proteomes" id="UP000029857"/>
    </source>
</evidence>
<dbReference type="SMART" id="SM00671">
    <property type="entry name" value="SEL1"/>
    <property type="match status" value="3"/>
</dbReference>
<evidence type="ECO:0000256" key="6">
    <source>
        <dbReference type="ARBA" id="ARBA00022803"/>
    </source>
</evidence>
<sequence>MRFVFFVIATFSVCFANILDSIRTEHPKNFSKETWEVHTQQCLNKNSESCKIVIEIGLKTPDECKAKNECSVIGEIFLYADSIKRAMSYFEKACDKKDMNGCYFIGLYKAQNNNFVEAMPYFEKKHVIKNTPPSCFMNANFYEYGKGVRQDYEKAAMLYKKSCKLKYPNACFTLGNLHEAGKALAHNLSLAKEFYGKACDMGMQKGCDSYKELNQSGIPSLYQDKNVFD</sequence>
<keyword evidence="9" id="KW-0732">Signal</keyword>
<feature type="signal peptide" evidence="9">
    <location>
        <begin position="1"/>
        <end position="16"/>
    </location>
</feature>
<keyword evidence="9" id="KW-0964">Secreted</keyword>
<dbReference type="GO" id="GO:0008800">
    <property type="term" value="F:beta-lactamase activity"/>
    <property type="evidence" value="ECO:0007669"/>
    <property type="project" value="UniProtKB-UniRule"/>
</dbReference>
<keyword evidence="7" id="KW-1015">Disulfide bond</keyword>
<comment type="caution">
    <text evidence="10">The sequence shown here is derived from an EMBL/GenBank/DDBJ whole genome shotgun (WGS) entry which is preliminary data.</text>
</comment>
<keyword evidence="4" id="KW-0677">Repeat</keyword>
<dbReference type="InterPro" id="IPR011990">
    <property type="entry name" value="TPR-like_helical_dom_sf"/>
</dbReference>
<dbReference type="GO" id="GO:0005576">
    <property type="term" value="C:extracellular region"/>
    <property type="evidence" value="ECO:0007669"/>
    <property type="project" value="UniProtKB-SubCell"/>
</dbReference>
<evidence type="ECO:0000256" key="3">
    <source>
        <dbReference type="ARBA" id="ARBA00012865"/>
    </source>
</evidence>
<comment type="function">
    <text evidence="9">Hydrolyzes 6-aminopenicillinic acid and 7-aminocephalosporanic acid (ACA) derivatives.</text>
</comment>
<evidence type="ECO:0000313" key="10">
    <source>
        <dbReference type="EMBL" id="TLE10394.1"/>
    </source>
</evidence>
<evidence type="ECO:0000256" key="7">
    <source>
        <dbReference type="ARBA" id="ARBA00023157"/>
    </source>
</evidence>
<dbReference type="RefSeq" id="WP_034564039.1">
    <property type="nucleotide sequence ID" value="NZ_CAMCCI010000043.1"/>
</dbReference>
<accession>A0A4U8UDI3</accession>
<dbReference type="EC" id="3.5.2.6" evidence="3 9"/>
<dbReference type="Pfam" id="PF08238">
    <property type="entry name" value="Sel1"/>
    <property type="match status" value="3"/>
</dbReference>
<dbReference type="InterPro" id="IPR006597">
    <property type="entry name" value="Sel1-like"/>
</dbReference>
<organism evidence="10 11">
    <name type="scientific">Helicobacter bilis</name>
    <dbReference type="NCBI Taxonomy" id="37372"/>
    <lineage>
        <taxon>Bacteria</taxon>
        <taxon>Pseudomonadati</taxon>
        <taxon>Campylobacterota</taxon>
        <taxon>Epsilonproteobacteria</taxon>
        <taxon>Campylobacterales</taxon>
        <taxon>Helicobacteraceae</taxon>
        <taxon>Helicobacter</taxon>
    </lineage>
</organism>
<comment type="catalytic activity">
    <reaction evidence="1 9">
        <text>a beta-lactam + H2O = a substituted beta-amino acid</text>
        <dbReference type="Rhea" id="RHEA:20401"/>
        <dbReference type="ChEBI" id="CHEBI:15377"/>
        <dbReference type="ChEBI" id="CHEBI:35627"/>
        <dbReference type="ChEBI" id="CHEBI:140347"/>
        <dbReference type="EC" id="3.5.2.6"/>
    </reaction>
</comment>
<evidence type="ECO:0000256" key="9">
    <source>
        <dbReference type="RuleBase" id="RU366075"/>
    </source>
</evidence>
<dbReference type="PANTHER" id="PTHR13891">
    <property type="entry name" value="CYTOCHROME C OXIDASE ASSEMBLY FACTOR 7"/>
    <property type="match status" value="1"/>
</dbReference>
<dbReference type="InterPro" id="IPR040239">
    <property type="entry name" value="HcpB-like"/>
</dbReference>
<dbReference type="PANTHER" id="PTHR13891:SF1">
    <property type="entry name" value="CYTOCHROME C OXIDASE ASSEMBLY FACTOR 7"/>
    <property type="match status" value="1"/>
</dbReference>
<keyword evidence="6" id="KW-0802">TPR repeat</keyword>
<evidence type="ECO:0000256" key="4">
    <source>
        <dbReference type="ARBA" id="ARBA00022737"/>
    </source>
</evidence>
<proteinExistence type="inferred from homology"/>
<evidence type="ECO:0000256" key="8">
    <source>
        <dbReference type="ARBA" id="ARBA00023251"/>
    </source>
</evidence>
<feature type="chain" id="PRO_5036529894" description="Beta-lactamase" evidence="9">
    <location>
        <begin position="17"/>
        <end position="229"/>
    </location>
</feature>
<gene>
    <name evidence="10" type="ORF">LS79_006245</name>
</gene>
<dbReference type="EMBL" id="JRPJ02000018">
    <property type="protein sequence ID" value="TLE10394.1"/>
    <property type="molecule type" value="Genomic_DNA"/>
</dbReference>
<dbReference type="GO" id="GO:0046677">
    <property type="term" value="P:response to antibiotic"/>
    <property type="evidence" value="ECO:0007669"/>
    <property type="project" value="UniProtKB-KW"/>
</dbReference>
<reference evidence="10 11" key="1">
    <citation type="journal article" date="2014" name="Genome Announc.">
        <title>Draft genome sequences of eight enterohepatic helicobacter species isolated from both laboratory and wild rodents.</title>
        <authorList>
            <person name="Sheh A."/>
            <person name="Shen Z."/>
            <person name="Fox J.G."/>
        </authorList>
    </citation>
    <scope>NUCLEOTIDE SEQUENCE [LARGE SCALE GENOMIC DNA]</scope>
    <source>
        <strain evidence="10 11">ATCC 49320</strain>
    </source>
</reference>
<evidence type="ECO:0000256" key="5">
    <source>
        <dbReference type="ARBA" id="ARBA00022801"/>
    </source>
</evidence>
<keyword evidence="5 9" id="KW-0378">Hydrolase</keyword>
<dbReference type="AlphaFoldDB" id="A0A4U8UDI3"/>
<comment type="subcellular location">
    <subcellularLocation>
        <location evidence="9">Secreted</location>
    </subcellularLocation>
</comment>
<protein>
    <recommendedName>
        <fullName evidence="3 9">Beta-lactamase</fullName>
        <ecNumber evidence="3 9">3.5.2.6</ecNumber>
    </recommendedName>
</protein>